<keyword evidence="4" id="KW-1185">Reference proteome</keyword>
<reference evidence="3" key="1">
    <citation type="submission" date="2021-02" db="EMBL/GenBank/DDBJ databases">
        <authorList>
            <person name="Dougan E. K."/>
            <person name="Rhodes N."/>
            <person name="Thang M."/>
            <person name="Chan C."/>
        </authorList>
    </citation>
    <scope>NUCLEOTIDE SEQUENCE</scope>
</reference>
<proteinExistence type="predicted"/>
<dbReference type="AlphaFoldDB" id="A0A812UNM8"/>
<evidence type="ECO:0000313" key="4">
    <source>
        <dbReference type="Proteomes" id="UP000604046"/>
    </source>
</evidence>
<feature type="region of interest" description="Disordered" evidence="2">
    <location>
        <begin position="72"/>
        <end position="113"/>
    </location>
</feature>
<comment type="caution">
    <text evidence="3">The sequence shown here is derived from an EMBL/GenBank/DDBJ whole genome shotgun (WGS) entry which is preliminary data.</text>
</comment>
<feature type="non-terminal residue" evidence="3">
    <location>
        <position position="1"/>
    </location>
</feature>
<organism evidence="3 4">
    <name type="scientific">Symbiodinium natans</name>
    <dbReference type="NCBI Taxonomy" id="878477"/>
    <lineage>
        <taxon>Eukaryota</taxon>
        <taxon>Sar</taxon>
        <taxon>Alveolata</taxon>
        <taxon>Dinophyceae</taxon>
        <taxon>Suessiales</taxon>
        <taxon>Symbiodiniaceae</taxon>
        <taxon>Symbiodinium</taxon>
    </lineage>
</organism>
<gene>
    <name evidence="3" type="primary">Glo1</name>
    <name evidence="3" type="ORF">SNAT2548_LOCUS32568</name>
</gene>
<dbReference type="OrthoDB" id="16820at2759"/>
<feature type="compositionally biased region" description="Acidic residues" evidence="2">
    <location>
        <begin position="372"/>
        <end position="384"/>
    </location>
</feature>
<feature type="compositionally biased region" description="Low complexity" evidence="2">
    <location>
        <begin position="313"/>
        <end position="335"/>
    </location>
</feature>
<protein>
    <submittedName>
        <fullName evidence="3">Glo1 protein</fullName>
    </submittedName>
</protein>
<name>A0A812UNM8_9DINO</name>
<sequence length="384" mass="43166">AQFLKETYDVSFDGGEARHHLWKKVLPQNGKRRGDAKVQEWLQAEHQAAEERAEKRWRQKFEEWQMEWQAEQANFQPDSELGKERSASSPEIRSEMQESTLEDLRSRAEAAEKECEELRSECKGQLDELARLYEEFRRAHKKVQEEKARRETIEKHLSSAVEEQDKWTAKLDHRISQLHQARQQRRAIGAGVARFSNRIHTLDLRAAEWLAQAASDKSREIPDLVEELTAARAAASEAERQVADAEAASKEALGFLESLEVSNIDLVDGTSFASAYKAAWEPWALEALEEDTGQSSPGGEMSAEMEESAKLGSESQPQSPFEESPESPDSASYPSGKVGELEVCFADEDVSAPVDPGSPEDAKLEGSYTMDDALEEDPSEQEPE</sequence>
<feature type="coiled-coil region" evidence="1">
    <location>
        <begin position="221"/>
        <end position="248"/>
    </location>
</feature>
<evidence type="ECO:0000256" key="1">
    <source>
        <dbReference type="SAM" id="Coils"/>
    </source>
</evidence>
<feature type="region of interest" description="Disordered" evidence="2">
    <location>
        <begin position="290"/>
        <end position="384"/>
    </location>
</feature>
<accession>A0A812UNM8</accession>
<evidence type="ECO:0000313" key="3">
    <source>
        <dbReference type="EMBL" id="CAE7571656.1"/>
    </source>
</evidence>
<keyword evidence="1" id="KW-0175">Coiled coil</keyword>
<dbReference type="Proteomes" id="UP000604046">
    <property type="component" value="Unassembled WGS sequence"/>
</dbReference>
<dbReference type="EMBL" id="CAJNDS010002716">
    <property type="protein sequence ID" value="CAE7571656.1"/>
    <property type="molecule type" value="Genomic_DNA"/>
</dbReference>
<feature type="compositionally biased region" description="Basic and acidic residues" evidence="2">
    <location>
        <begin position="80"/>
        <end position="113"/>
    </location>
</feature>
<evidence type="ECO:0000256" key="2">
    <source>
        <dbReference type="SAM" id="MobiDB-lite"/>
    </source>
</evidence>